<reference evidence="5 6" key="1">
    <citation type="journal article" date="2009" name="J. Virol.">
        <title>Genome comparison of a nonpathogenic myxoma virus field strain with its ancestor, the virulent Lausanne strain.</title>
        <authorList>
            <person name="Morales M."/>
            <person name="Ramirez M.A."/>
            <person name="Cano M.J."/>
            <person name="Parraga M."/>
            <person name="Castilla J."/>
            <person name="Perez-Ordoyo L.I."/>
            <person name="Torres J.M."/>
            <person name="Barcena J."/>
        </authorList>
    </citation>
    <scope>NUCLEOTIDE SEQUENCE [LARGE SCALE GENOMIC DNA]</scope>
    <source>
        <strain evidence="5">6918</strain>
    </source>
</reference>
<dbReference type="EMBL" id="EU552530">
    <property type="protein sequence ID" value="ACB28711.1"/>
    <property type="molecule type" value="Genomic_DNA"/>
</dbReference>
<dbReference type="Proteomes" id="UP000160630">
    <property type="component" value="Segment"/>
</dbReference>
<dbReference type="Gene3D" id="2.70.9.10">
    <property type="entry name" value="Adenovirus Type 2 Hexon, domain 4"/>
    <property type="match status" value="1"/>
</dbReference>
<evidence type="ECO:0000313" key="5">
    <source>
        <dbReference type="EMBL" id="ACB28711.1"/>
    </source>
</evidence>
<dbReference type="GO" id="GO:0016020">
    <property type="term" value="C:membrane"/>
    <property type="evidence" value="ECO:0007669"/>
    <property type="project" value="UniProtKB-SubCell"/>
</dbReference>
<comment type="subcellular location">
    <subcellularLocation>
        <location evidence="1">Membrane</location>
        <topology evidence="1">Peripheral membrane protein</topology>
    </subcellularLocation>
</comment>
<dbReference type="GO" id="GO:0046677">
    <property type="term" value="P:response to antibiotic"/>
    <property type="evidence" value="ECO:0007669"/>
    <property type="project" value="InterPro"/>
</dbReference>
<proteinExistence type="predicted"/>
<evidence type="ECO:0000256" key="4">
    <source>
        <dbReference type="ARBA" id="ARBA00032479"/>
    </source>
</evidence>
<organism evidence="5 6">
    <name type="scientific">Myxoma virus</name>
    <dbReference type="NCBI Taxonomy" id="10273"/>
    <lineage>
        <taxon>Viruses</taxon>
        <taxon>Varidnaviria</taxon>
        <taxon>Bamfordvirae</taxon>
        <taxon>Nucleocytoviricota</taxon>
        <taxon>Pokkesviricetes</taxon>
        <taxon>Chitovirales</taxon>
        <taxon>Poxviridae</taxon>
        <taxon>Chordopoxvirinae</taxon>
        <taxon>Leporipoxvirus</taxon>
        <taxon>Leporipoxvirus myxoma</taxon>
    </lineage>
</organism>
<keyword evidence="2" id="KW-0472">Membrane</keyword>
<protein>
    <recommendedName>
        <fullName evidence="4">62 kDa protein</fullName>
    </recommendedName>
    <alternativeName>
        <fullName evidence="3">Rifampicin resistance protein</fullName>
    </alternativeName>
</protein>
<evidence type="ECO:0000256" key="1">
    <source>
        <dbReference type="ARBA" id="ARBA00004170"/>
    </source>
</evidence>
<dbReference type="InterPro" id="IPR005008">
    <property type="entry name" value="Poxvirus_Rif-R"/>
</dbReference>
<evidence type="ECO:0000313" key="6">
    <source>
        <dbReference type="Proteomes" id="UP000160630"/>
    </source>
</evidence>
<dbReference type="Pfam" id="PF03340">
    <property type="entry name" value="Pox_Rif"/>
    <property type="match status" value="1"/>
</dbReference>
<evidence type="ECO:0000256" key="3">
    <source>
        <dbReference type="ARBA" id="ARBA00032040"/>
    </source>
</evidence>
<accession>B2CWJ5</accession>
<evidence type="ECO:0000256" key="2">
    <source>
        <dbReference type="ARBA" id="ARBA00023136"/>
    </source>
</evidence>
<gene>
    <name evidence="5" type="ORF">m088L</name>
</gene>
<sequence>MNNTVINALIGNEDYVKRHNVFGVDVQTPTLYMPQYITINGIVSGGVSCDQPVTSSFEIRDQYITALSHFVLSIDLPEVKGIGKFGYVPYVGYKCIQHVSVASTECTIWESSGEDIYNSCVNNETAMANSGYSHELNDVSVGLTPNDTIKDAATVYVYIKTPFDVEKTFSSLKLSDSKVTVTVTFNPVSDVIVRDTTFNYEAFVKDFVYVSELSFVGYMVKNIQPKQTYIERPRRVLSQINQATAVISEVHSVTSLGLYIKPYYGNTDNRFISYPGYNQTERDYICAFVERLLEDLVIVSDTVPSTFPDSAEIVEVPPDGIVNIQDVDVFVKIDNVPKDMAVFYHTNVLVFGTRKNSVVYNMSKKFSTITGTYSEVTKRIMFSHISHSVNITDVSIPVSIWTCQRNIYNGDNRSKYSKSKDLFINDPFVKGIDFKNKMDLISRLEVRFGNDVLYSETAPISKIYNDLLSGCDSGIRMLRFNFTPHTFFKPTTIVSNPSRGKDKLSVRVVFASIDPNNPISYVSKHLVLICHDLYGIHNDSGINVVKITDDVKNK</sequence>
<name>B2CWJ5_9POXV</name>